<comment type="caution">
    <text evidence="2">The sequence shown here is derived from an EMBL/GenBank/DDBJ whole genome shotgun (WGS) entry which is preliminary data.</text>
</comment>
<dbReference type="InterPro" id="IPR047928">
    <property type="entry name" value="Perm_prefix_1"/>
</dbReference>
<organism evidence="2 3">
    <name type="scientific">Plantactinospora siamensis</name>
    <dbReference type="NCBI Taxonomy" id="555372"/>
    <lineage>
        <taxon>Bacteria</taxon>
        <taxon>Bacillati</taxon>
        <taxon>Actinomycetota</taxon>
        <taxon>Actinomycetes</taxon>
        <taxon>Micromonosporales</taxon>
        <taxon>Micromonosporaceae</taxon>
        <taxon>Plantactinospora</taxon>
    </lineage>
</organism>
<feature type="transmembrane region" description="Helical" evidence="1">
    <location>
        <begin position="127"/>
        <end position="144"/>
    </location>
</feature>
<evidence type="ECO:0000313" key="2">
    <source>
        <dbReference type="EMBL" id="MFC0565217.1"/>
    </source>
</evidence>
<dbReference type="RefSeq" id="WP_377338843.1">
    <property type="nucleotide sequence ID" value="NZ_JBHLUE010000011.1"/>
</dbReference>
<feature type="transmembrane region" description="Helical" evidence="1">
    <location>
        <begin position="193"/>
        <end position="212"/>
    </location>
</feature>
<dbReference type="EMBL" id="JBHLUE010000011">
    <property type="protein sequence ID" value="MFC0565217.1"/>
    <property type="molecule type" value="Genomic_DNA"/>
</dbReference>
<feature type="transmembrane region" description="Helical" evidence="1">
    <location>
        <begin position="156"/>
        <end position="181"/>
    </location>
</feature>
<keyword evidence="1" id="KW-1133">Transmembrane helix</keyword>
<proteinExistence type="predicted"/>
<feature type="transmembrane region" description="Helical" evidence="1">
    <location>
        <begin position="85"/>
        <end position="107"/>
    </location>
</feature>
<dbReference type="NCBIfam" id="NF038403">
    <property type="entry name" value="perm_prefix_1"/>
    <property type="match status" value="1"/>
</dbReference>
<evidence type="ECO:0000313" key="3">
    <source>
        <dbReference type="Proteomes" id="UP001589894"/>
    </source>
</evidence>
<accession>A0ABV6NWR8</accession>
<reference evidence="2 3" key="1">
    <citation type="submission" date="2024-09" db="EMBL/GenBank/DDBJ databases">
        <authorList>
            <person name="Sun Q."/>
            <person name="Mori K."/>
        </authorList>
    </citation>
    <scope>NUCLEOTIDE SEQUENCE [LARGE SCALE GENOMIC DNA]</scope>
    <source>
        <strain evidence="2 3">TBRC 2205</strain>
    </source>
</reference>
<sequence>MPVREMSLIDDYVHSLRGRLRGPARLKDDLLTEVRDGLTDAAEAHLDAGRSPVEAQRYALREFGPVRRIAGAYQAEIAARSARTLALRTVGMAAVLLAGGDLVWRGSPWTGTAPPSGYHLISRGTNWIWLATAVLALVCVGALSRAARRPSGGPAWLARAAGFGLAAALAVTVVFGMVLWIWSLLLWPAALSWPPMLIGMALLSAGYAWLAGGVRSCLLATRQVLSHGTLPSVTRPEATMSETAMPASRDYDCQA</sequence>
<dbReference type="Proteomes" id="UP001589894">
    <property type="component" value="Unassembled WGS sequence"/>
</dbReference>
<name>A0ABV6NWR8_9ACTN</name>
<gene>
    <name evidence="2" type="ORF">ACFFHU_13860</name>
</gene>
<keyword evidence="3" id="KW-1185">Reference proteome</keyword>
<keyword evidence="1" id="KW-0812">Transmembrane</keyword>
<protein>
    <submittedName>
        <fullName evidence="2">Permease prefix domain 1-containing protein</fullName>
    </submittedName>
</protein>
<keyword evidence="1" id="KW-0472">Membrane</keyword>
<evidence type="ECO:0000256" key="1">
    <source>
        <dbReference type="SAM" id="Phobius"/>
    </source>
</evidence>